<dbReference type="InterPro" id="IPR029149">
    <property type="entry name" value="Creatin/AminoP/Spt16_N"/>
</dbReference>
<gene>
    <name evidence="2" type="ORF">ACFR9S_01920</name>
</gene>
<dbReference type="SUPFAM" id="SSF53092">
    <property type="entry name" value="Creatinase/prolidase N-terminal domain"/>
    <property type="match status" value="1"/>
</dbReference>
<evidence type="ECO:0000313" key="2">
    <source>
        <dbReference type="EMBL" id="MFD1525062.1"/>
    </source>
</evidence>
<name>A0ABD6B294_9EURY</name>
<keyword evidence="2" id="KW-0031">Aminopeptidase</keyword>
<comment type="caution">
    <text evidence="2">The sequence shown here is derived from an EMBL/GenBank/DDBJ whole genome shotgun (WGS) entry which is preliminary data.</text>
</comment>
<dbReference type="AlphaFoldDB" id="A0ABD6B294"/>
<dbReference type="InterPro" id="IPR000587">
    <property type="entry name" value="Creatinase_N"/>
</dbReference>
<feature type="domain" description="Creatinase N-terminal" evidence="1">
    <location>
        <begin position="10"/>
        <end position="147"/>
    </location>
</feature>
<keyword evidence="2" id="KW-0378">Hydrolase</keyword>
<dbReference type="Pfam" id="PF01321">
    <property type="entry name" value="Creatinase_N"/>
    <property type="match status" value="1"/>
</dbReference>
<dbReference type="RefSeq" id="WP_379817946.1">
    <property type="nucleotide sequence ID" value="NZ_JBHUDH010000013.1"/>
</dbReference>
<protein>
    <submittedName>
        <fullName evidence="2">Aminopeptidase P family N-terminal domain-containing protein</fullName>
    </submittedName>
</protein>
<reference evidence="2 3" key="1">
    <citation type="journal article" date="2019" name="Int. J. Syst. Evol. Microbiol.">
        <title>The Global Catalogue of Microorganisms (GCM) 10K type strain sequencing project: providing services to taxonomists for standard genome sequencing and annotation.</title>
        <authorList>
            <consortium name="The Broad Institute Genomics Platform"/>
            <consortium name="The Broad Institute Genome Sequencing Center for Infectious Disease"/>
            <person name="Wu L."/>
            <person name="Ma J."/>
        </authorList>
    </citation>
    <scope>NUCLEOTIDE SEQUENCE [LARGE SCALE GENOMIC DNA]</scope>
    <source>
        <strain evidence="2 3">CGMCC 1.12285</strain>
    </source>
</reference>
<dbReference type="Proteomes" id="UP001597111">
    <property type="component" value="Unassembled WGS sequence"/>
</dbReference>
<feature type="non-terminal residue" evidence="2">
    <location>
        <position position="156"/>
    </location>
</feature>
<organism evidence="2 3">
    <name type="scientific">Halolamina salina</name>
    <dbReference type="NCBI Taxonomy" id="1220023"/>
    <lineage>
        <taxon>Archaea</taxon>
        <taxon>Methanobacteriati</taxon>
        <taxon>Methanobacteriota</taxon>
        <taxon>Stenosarchaea group</taxon>
        <taxon>Halobacteria</taxon>
        <taxon>Halobacteriales</taxon>
        <taxon>Haloferacaceae</taxon>
    </lineage>
</organism>
<keyword evidence="2" id="KW-0645">Protease</keyword>
<evidence type="ECO:0000259" key="1">
    <source>
        <dbReference type="Pfam" id="PF01321"/>
    </source>
</evidence>
<dbReference type="GO" id="GO:0004177">
    <property type="term" value="F:aminopeptidase activity"/>
    <property type="evidence" value="ECO:0007669"/>
    <property type="project" value="UniProtKB-KW"/>
</dbReference>
<dbReference type="Gene3D" id="3.40.350.10">
    <property type="entry name" value="Creatinase/prolidase N-terminal domain"/>
    <property type="match status" value="1"/>
</dbReference>
<accession>A0ABD6B294</accession>
<evidence type="ECO:0000313" key="3">
    <source>
        <dbReference type="Proteomes" id="UP001597111"/>
    </source>
</evidence>
<dbReference type="EMBL" id="JBHUDH010000013">
    <property type="protein sequence ID" value="MFD1525062.1"/>
    <property type="molecule type" value="Genomic_DNA"/>
</dbReference>
<sequence>MDASLVAEKVEQARDAVAESDADVWLIFCRETDEIHEPTLPYVLGFDVVWPTAIVIGSEESTVVLGQHDAPTAEELGVHEVRPYDESIEEPLRETLARLGAETVAVNFDRDDNVADGLTHGMYLRLDDLLPDREFVGAGGIVADVRGIKSGTEHER</sequence>
<keyword evidence="3" id="KW-1185">Reference proteome</keyword>
<proteinExistence type="predicted"/>